<dbReference type="HOGENOM" id="CLU_2713583_0_0_5"/>
<dbReference type="EMBL" id="JENY01000012">
    <property type="protein sequence ID" value="EXL08737.1"/>
    <property type="molecule type" value="Genomic_DNA"/>
</dbReference>
<dbReference type="Proteomes" id="UP000019849">
    <property type="component" value="Unassembled WGS sequence"/>
</dbReference>
<sequence length="72" mass="8099">MTGRIEHGFAILKPDGRLWDDYLYPTRQAADRMAMFNTSLRVFPARRVFGLVGANTTTLRGRASIIVDRGNS</sequence>
<name>A0A011TX14_9HYPH</name>
<gene>
    <name evidence="1" type="ORF">BG36_03570</name>
</gene>
<organism evidence="1 2">
    <name type="scientific">Aquamicrobium defluvii</name>
    <dbReference type="NCBI Taxonomy" id="69279"/>
    <lineage>
        <taxon>Bacteria</taxon>
        <taxon>Pseudomonadati</taxon>
        <taxon>Pseudomonadota</taxon>
        <taxon>Alphaproteobacteria</taxon>
        <taxon>Hyphomicrobiales</taxon>
        <taxon>Phyllobacteriaceae</taxon>
        <taxon>Aquamicrobium</taxon>
    </lineage>
</organism>
<dbReference type="PATRIC" id="fig|69279.3.peg.2116"/>
<evidence type="ECO:0000313" key="2">
    <source>
        <dbReference type="Proteomes" id="UP000019849"/>
    </source>
</evidence>
<reference evidence="1 2" key="1">
    <citation type="submission" date="2014-02" db="EMBL/GenBank/DDBJ databases">
        <title>Aquamicrobium defluvii Genome sequencing.</title>
        <authorList>
            <person name="Wang X."/>
        </authorList>
    </citation>
    <scope>NUCLEOTIDE SEQUENCE [LARGE SCALE GENOMIC DNA]</scope>
    <source>
        <strain evidence="1 2">W13Z1</strain>
    </source>
</reference>
<comment type="caution">
    <text evidence="1">The sequence shown here is derived from an EMBL/GenBank/DDBJ whole genome shotgun (WGS) entry which is preliminary data.</text>
</comment>
<dbReference type="AlphaFoldDB" id="A0A011TX14"/>
<proteinExistence type="predicted"/>
<accession>A0A011TX14</accession>
<protein>
    <submittedName>
        <fullName evidence="1">Uncharacterized protein</fullName>
    </submittedName>
</protein>
<evidence type="ECO:0000313" key="1">
    <source>
        <dbReference type="EMBL" id="EXL08737.1"/>
    </source>
</evidence>
<dbReference type="STRING" id="69279.BG36_03570"/>
<dbReference type="RefSeq" id="WP_035026316.1">
    <property type="nucleotide sequence ID" value="NZ_KK073886.1"/>
</dbReference>